<dbReference type="Proteomes" id="UP001431209">
    <property type="component" value="Unassembled WGS sequence"/>
</dbReference>
<evidence type="ECO:0000256" key="7">
    <source>
        <dbReference type="RuleBase" id="RU361156"/>
    </source>
</evidence>
<keyword evidence="8" id="KW-1133">Transmembrane helix</keyword>
<dbReference type="Gene3D" id="3.40.50.1820">
    <property type="entry name" value="alpha/beta hydrolase"/>
    <property type="match status" value="1"/>
</dbReference>
<comment type="similarity">
    <text evidence="1 7">Belongs to the peptidase S10 family.</text>
</comment>
<reference evidence="10 11" key="1">
    <citation type="submission" date="2024-03" db="EMBL/GenBank/DDBJ databases">
        <title>The Acrasis kona genome and developmental transcriptomes reveal deep origins of eukaryotic multicellular pathways.</title>
        <authorList>
            <person name="Sheikh S."/>
            <person name="Fu C.-J."/>
            <person name="Brown M.W."/>
            <person name="Baldauf S.L."/>
        </authorList>
    </citation>
    <scope>NUCLEOTIDE SEQUENCE [LARGE SCALE GENOMIC DNA]</scope>
    <source>
        <strain evidence="10 11">ATCC MYA-3509</strain>
    </source>
</reference>
<organism evidence="10 11">
    <name type="scientific">Acrasis kona</name>
    <dbReference type="NCBI Taxonomy" id="1008807"/>
    <lineage>
        <taxon>Eukaryota</taxon>
        <taxon>Discoba</taxon>
        <taxon>Heterolobosea</taxon>
        <taxon>Tetramitia</taxon>
        <taxon>Eutetramitia</taxon>
        <taxon>Acrasidae</taxon>
        <taxon>Acrasis</taxon>
    </lineage>
</organism>
<dbReference type="EMBL" id="JAOPGA020000515">
    <property type="protein sequence ID" value="KAL0479222.1"/>
    <property type="molecule type" value="Genomic_DNA"/>
</dbReference>
<evidence type="ECO:0000256" key="3">
    <source>
        <dbReference type="ARBA" id="ARBA00022670"/>
    </source>
</evidence>
<name>A0AAW2Z4C3_9EUKA</name>
<feature type="transmembrane region" description="Helical" evidence="8">
    <location>
        <begin position="629"/>
        <end position="649"/>
    </location>
</feature>
<comment type="caution">
    <text evidence="10">The sequence shown here is derived from an EMBL/GenBank/DDBJ whole genome shotgun (WGS) entry which is preliminary data.</text>
</comment>
<evidence type="ECO:0000256" key="6">
    <source>
        <dbReference type="ARBA" id="ARBA00023180"/>
    </source>
</evidence>
<dbReference type="SUPFAM" id="SSF53474">
    <property type="entry name" value="alpha/beta-Hydrolases"/>
    <property type="match status" value="1"/>
</dbReference>
<gene>
    <name evidence="10" type="ORF">AKO1_004970</name>
    <name evidence="9" type="ORF">AKO1_008752</name>
</gene>
<dbReference type="InterPro" id="IPR018202">
    <property type="entry name" value="Ser_caboxypep_ser_AS"/>
</dbReference>
<evidence type="ECO:0000256" key="2">
    <source>
        <dbReference type="ARBA" id="ARBA00022645"/>
    </source>
</evidence>
<dbReference type="PANTHER" id="PTHR11802:SF3">
    <property type="entry name" value="RETINOID-INDUCIBLE SERINE CARBOXYPEPTIDASE"/>
    <property type="match status" value="1"/>
</dbReference>
<evidence type="ECO:0000256" key="5">
    <source>
        <dbReference type="ARBA" id="ARBA00022801"/>
    </source>
</evidence>
<feature type="signal peptide" evidence="7">
    <location>
        <begin position="1"/>
        <end position="19"/>
    </location>
</feature>
<keyword evidence="8" id="KW-0472">Membrane</keyword>
<dbReference type="InterPro" id="IPR029058">
    <property type="entry name" value="AB_hydrolase_fold"/>
</dbReference>
<dbReference type="PROSITE" id="PS00131">
    <property type="entry name" value="CARBOXYPEPT_SER_SER"/>
    <property type="match status" value="1"/>
</dbReference>
<dbReference type="GO" id="GO:0004185">
    <property type="term" value="F:serine-type carboxypeptidase activity"/>
    <property type="evidence" value="ECO:0007669"/>
    <property type="project" value="UniProtKB-UniRule"/>
</dbReference>
<evidence type="ECO:0000313" key="9">
    <source>
        <dbReference type="EMBL" id="KAL0479222.1"/>
    </source>
</evidence>
<evidence type="ECO:0000313" key="11">
    <source>
        <dbReference type="Proteomes" id="UP001431209"/>
    </source>
</evidence>
<evidence type="ECO:0000256" key="1">
    <source>
        <dbReference type="ARBA" id="ARBA00009431"/>
    </source>
</evidence>
<dbReference type="Pfam" id="PF00450">
    <property type="entry name" value="Peptidase_S10"/>
    <property type="match status" value="1"/>
</dbReference>
<feature type="chain" id="PRO_5044523204" description="Carboxypeptidase" evidence="7">
    <location>
        <begin position="20"/>
        <end position="654"/>
    </location>
</feature>
<dbReference type="EC" id="3.4.16.-" evidence="7"/>
<dbReference type="InterPro" id="IPR001563">
    <property type="entry name" value="Peptidase_S10"/>
</dbReference>
<dbReference type="EMBL" id="JAOPGA020001034">
    <property type="protein sequence ID" value="KAL0484310.1"/>
    <property type="molecule type" value="Genomic_DNA"/>
</dbReference>
<keyword evidence="4 7" id="KW-0732">Signal</keyword>
<dbReference type="PANTHER" id="PTHR11802">
    <property type="entry name" value="SERINE PROTEASE FAMILY S10 SERINE CARBOXYPEPTIDASE"/>
    <property type="match status" value="1"/>
</dbReference>
<sequence length="654" mass="73326">MRFVVCVCALAAIIAAVTSKDHADRIIELPGFGNVEHLNWFSGYKRVQSQNNKNGTMFYWFFEGPKDAPVMMWLNGGPGCSSQIGLFAELGPLRIKEDITLERNPDSWLNHVSLLFVDQPIGTGYSSADGREHFTENEDEVTDHLYSLLSQFLVDHPEYDVDFYLAGESYAGKFIPSLAERIVKTKHFGTKGRLAGLILGDALVDPIIQRTIKTDHAYWNGLMSLAQRNQLTALQNKCVRHIQLGGTNQLDGPCDELKSVMLLYSGIINVYDLRRFDPSTNKTRIELYLNKPEVRSALHAPSVDTKAKYTCCSKTVVYMHLKYDILISLKHLIPYLMNHTRILLYNGNFDLQDGPVGTEHYLHTLDLPGYKTLKRDLWFDGNQVAGYVQSIGNLTFVTVHGAGHFVPTDQPKTSQDLIRRFTRNLEFCPSGHQIPVTHSTLTPAEFDKYLEKDSNNKTLLPCDIQQVGCKIICKHGSCVQGNCVCKENYVGEDCSMAITKLVRSTKFSLLPQDWRYYHFKHDSSNLILNIRYDNNTQVPDYDHFAGHGLGVIGPVQLCAYVYKKIPTHFAFSSIVCGEGISTIPWKGGEGVIGLFNGEKYGVKGSLRSDFVSKKVVKYAFQASFNTKSFLTAGISIIVVIVATLAWVSAKAMKK</sequence>
<keyword evidence="6" id="KW-0325">Glycoprotein</keyword>
<protein>
    <recommendedName>
        <fullName evidence="7">Carboxypeptidase</fullName>
        <ecNumber evidence="7">3.4.16.-</ecNumber>
    </recommendedName>
</protein>
<dbReference type="PRINTS" id="PR00724">
    <property type="entry name" value="CRBOXYPTASEC"/>
</dbReference>
<dbReference type="AlphaFoldDB" id="A0AAW2Z4C3"/>
<keyword evidence="5 7" id="KW-0378">Hydrolase</keyword>
<keyword evidence="8" id="KW-0812">Transmembrane</keyword>
<proteinExistence type="inferred from homology"/>
<evidence type="ECO:0000256" key="4">
    <source>
        <dbReference type="ARBA" id="ARBA00022729"/>
    </source>
</evidence>
<dbReference type="PROSITE" id="PS00560">
    <property type="entry name" value="CARBOXYPEPT_SER_HIS"/>
    <property type="match status" value="1"/>
</dbReference>
<keyword evidence="11" id="KW-1185">Reference proteome</keyword>
<evidence type="ECO:0000313" key="10">
    <source>
        <dbReference type="EMBL" id="KAL0484310.1"/>
    </source>
</evidence>
<evidence type="ECO:0000256" key="8">
    <source>
        <dbReference type="SAM" id="Phobius"/>
    </source>
</evidence>
<dbReference type="InterPro" id="IPR033124">
    <property type="entry name" value="Ser_caboxypep_his_AS"/>
</dbReference>
<keyword evidence="2 7" id="KW-0121">Carboxypeptidase</keyword>
<keyword evidence="3 7" id="KW-0645">Protease</keyword>
<accession>A0AAW2Z4C3</accession>
<dbReference type="GO" id="GO:0006508">
    <property type="term" value="P:proteolysis"/>
    <property type="evidence" value="ECO:0007669"/>
    <property type="project" value="UniProtKB-KW"/>
</dbReference>